<dbReference type="Gene3D" id="3.40.50.1110">
    <property type="entry name" value="SGNH hydrolase"/>
    <property type="match status" value="1"/>
</dbReference>
<dbReference type="PATRIC" id="fig|59750.3.peg.589"/>
<comment type="caution">
    <text evidence="3">The sequence shown here is derived from an EMBL/GenBank/DDBJ whole genome shotgun (WGS) entry which is preliminary data.</text>
</comment>
<dbReference type="PANTHER" id="PTHR30383:SF29">
    <property type="entry name" value="SGNH HYDROLASE-TYPE ESTERASE DOMAIN-CONTAINING PROTEIN"/>
    <property type="match status" value="1"/>
</dbReference>
<organism evidence="3 4">
    <name type="scientific">Mycolicibacterium wolinskyi</name>
    <dbReference type="NCBI Taxonomy" id="59750"/>
    <lineage>
        <taxon>Bacteria</taxon>
        <taxon>Bacillati</taxon>
        <taxon>Actinomycetota</taxon>
        <taxon>Actinomycetes</taxon>
        <taxon>Mycobacteriales</taxon>
        <taxon>Mycobacteriaceae</taxon>
        <taxon>Mycolicibacterium</taxon>
    </lineage>
</organism>
<feature type="transmembrane region" description="Helical" evidence="1">
    <location>
        <begin position="12"/>
        <end position="30"/>
    </location>
</feature>
<dbReference type="CDD" id="cd00229">
    <property type="entry name" value="SGNH_hydrolase"/>
    <property type="match status" value="1"/>
</dbReference>
<dbReference type="SUPFAM" id="SSF52266">
    <property type="entry name" value="SGNH hydrolase"/>
    <property type="match status" value="1"/>
</dbReference>
<dbReference type="PANTHER" id="PTHR30383">
    <property type="entry name" value="THIOESTERASE 1/PROTEASE 1/LYSOPHOSPHOLIPASE L1"/>
    <property type="match status" value="1"/>
</dbReference>
<dbReference type="InterPro" id="IPR036514">
    <property type="entry name" value="SGNH_hydro_sf"/>
</dbReference>
<reference evidence="3 4" key="1">
    <citation type="submission" date="2015-07" db="EMBL/GenBank/DDBJ databases">
        <title>A draft genome sequence of Mycobacterium wolinskyi.</title>
        <authorList>
            <person name="de Man T.J."/>
            <person name="Perry K.A."/>
            <person name="Coulliette A.D."/>
            <person name="Jensen B."/>
            <person name="Toney N.C."/>
            <person name="Limbago B.M."/>
            <person name="Noble-Wang J."/>
        </authorList>
    </citation>
    <scope>NUCLEOTIDE SEQUENCE [LARGE SCALE GENOMIC DNA]</scope>
    <source>
        <strain evidence="3 4">CDC_01</strain>
    </source>
</reference>
<keyword evidence="4" id="KW-1185">Reference proteome</keyword>
<dbReference type="InterPro" id="IPR051532">
    <property type="entry name" value="Ester_Hydrolysis_Enzymes"/>
</dbReference>
<dbReference type="Pfam" id="PF13472">
    <property type="entry name" value="Lipase_GDSL_2"/>
    <property type="match status" value="1"/>
</dbReference>
<dbReference type="InterPro" id="IPR013830">
    <property type="entry name" value="SGNH_hydro"/>
</dbReference>
<evidence type="ECO:0000313" key="3">
    <source>
        <dbReference type="EMBL" id="KWX26186.1"/>
    </source>
</evidence>
<sequence length="239" mass="25383">MAGQTKRINWQVVSGLGLAVLALLCGLWWLSGRDQIKPPPAAAISLDRTFAVLGDSYTEGAGAGSWDNGWVTRVSDDMCWTLVKVSAQGGTGYVSASRQSPGSADFPRRVQNVTAGRPEIVLVQGGLNDLAASSERITSAAVATFNDIKAGIGGGQIIAVGPVVTPRTDPNEVARVSAALEEAARATGVRYIDAAKAQWVHDPKFFVDDGYHLNPSGYEEYARRLIEELKLAGLQPSCR</sequence>
<keyword evidence="1" id="KW-0472">Membrane</keyword>
<proteinExistence type="predicted"/>
<dbReference type="AlphaFoldDB" id="A0A132PV27"/>
<evidence type="ECO:0000313" key="4">
    <source>
        <dbReference type="Proteomes" id="UP000070612"/>
    </source>
</evidence>
<accession>A0A132PV27</accession>
<dbReference type="RefSeq" id="WP_067843488.1">
    <property type="nucleotide sequence ID" value="NZ_JBJZOV010000010.1"/>
</dbReference>
<gene>
    <name evidence="3" type="ORF">AFM11_02860</name>
</gene>
<evidence type="ECO:0000259" key="2">
    <source>
        <dbReference type="Pfam" id="PF13472"/>
    </source>
</evidence>
<evidence type="ECO:0000256" key="1">
    <source>
        <dbReference type="SAM" id="Phobius"/>
    </source>
</evidence>
<protein>
    <recommendedName>
        <fullName evidence="2">SGNH hydrolase-type esterase domain-containing protein</fullName>
    </recommendedName>
</protein>
<dbReference type="STRING" id="59750.AWC31_35640"/>
<keyword evidence="1" id="KW-0812">Transmembrane</keyword>
<feature type="domain" description="SGNH hydrolase-type esterase" evidence="2">
    <location>
        <begin position="52"/>
        <end position="219"/>
    </location>
</feature>
<name>A0A132PV27_9MYCO</name>
<dbReference type="EMBL" id="LGTW01000001">
    <property type="protein sequence ID" value="KWX26186.1"/>
    <property type="molecule type" value="Genomic_DNA"/>
</dbReference>
<keyword evidence="1" id="KW-1133">Transmembrane helix</keyword>
<dbReference type="Proteomes" id="UP000070612">
    <property type="component" value="Unassembled WGS sequence"/>
</dbReference>